<protein>
    <submittedName>
        <fullName evidence="1">3-oxoacyl-[acyl-carrier-protein] synthase 2</fullName>
    </submittedName>
</protein>
<keyword evidence="2" id="KW-1185">Reference proteome</keyword>
<sequence>MLPFVSRNFRRHRSLSCTFQLLLNEATSELIRTHLPSVEGATRIAVSSEEAMPRDKLSPKPVNHHDYAESLPDDDVALSASIGFGEIQVEQSFSKSIQAPFKAESVAAISAISKMLGEEEKLLDSGGSDFVFLVESATSATELWLAAPKLFLRAPIPEPELLKFFSNDSTEFFLDKFLKAVFLSSFNSSSLFLTDEPKPGCIVKRDEPKLLLTSLEFTLKPNAALIRCATLQSSFDRVGGGSLGLRFSCE</sequence>
<dbReference type="AlphaFoldDB" id="A0A5A7QUF2"/>
<reference evidence="2" key="1">
    <citation type="journal article" date="2019" name="Curr. Biol.">
        <title>Genome Sequence of Striga asiatica Provides Insight into the Evolution of Plant Parasitism.</title>
        <authorList>
            <person name="Yoshida S."/>
            <person name="Kim S."/>
            <person name="Wafula E.K."/>
            <person name="Tanskanen J."/>
            <person name="Kim Y.M."/>
            <person name="Honaas L."/>
            <person name="Yang Z."/>
            <person name="Spallek T."/>
            <person name="Conn C.E."/>
            <person name="Ichihashi Y."/>
            <person name="Cheong K."/>
            <person name="Cui S."/>
            <person name="Der J.P."/>
            <person name="Gundlach H."/>
            <person name="Jiao Y."/>
            <person name="Hori C."/>
            <person name="Ishida J.K."/>
            <person name="Kasahara H."/>
            <person name="Kiba T."/>
            <person name="Kim M.S."/>
            <person name="Koo N."/>
            <person name="Laohavisit A."/>
            <person name="Lee Y.H."/>
            <person name="Lumba S."/>
            <person name="McCourt P."/>
            <person name="Mortimer J.C."/>
            <person name="Mutuku J.M."/>
            <person name="Nomura T."/>
            <person name="Sasaki-Sekimoto Y."/>
            <person name="Seto Y."/>
            <person name="Wang Y."/>
            <person name="Wakatake T."/>
            <person name="Sakakibara H."/>
            <person name="Demura T."/>
            <person name="Yamaguchi S."/>
            <person name="Yoneyama K."/>
            <person name="Manabe R.I."/>
            <person name="Nelson D.C."/>
            <person name="Schulman A.H."/>
            <person name="Timko M.P."/>
            <person name="dePamphilis C.W."/>
            <person name="Choi D."/>
            <person name="Shirasu K."/>
        </authorList>
    </citation>
    <scope>NUCLEOTIDE SEQUENCE [LARGE SCALE GENOMIC DNA]</scope>
    <source>
        <strain evidence="2">cv. UVA1</strain>
    </source>
</reference>
<proteinExistence type="predicted"/>
<name>A0A5A7QUF2_STRAF</name>
<gene>
    <name evidence="1" type="ORF">STAS_26167</name>
</gene>
<evidence type="ECO:0000313" key="1">
    <source>
        <dbReference type="EMBL" id="GER48955.1"/>
    </source>
</evidence>
<organism evidence="1 2">
    <name type="scientific">Striga asiatica</name>
    <name type="common">Asiatic witchweed</name>
    <name type="synonym">Buchnera asiatica</name>
    <dbReference type="NCBI Taxonomy" id="4170"/>
    <lineage>
        <taxon>Eukaryota</taxon>
        <taxon>Viridiplantae</taxon>
        <taxon>Streptophyta</taxon>
        <taxon>Embryophyta</taxon>
        <taxon>Tracheophyta</taxon>
        <taxon>Spermatophyta</taxon>
        <taxon>Magnoliopsida</taxon>
        <taxon>eudicotyledons</taxon>
        <taxon>Gunneridae</taxon>
        <taxon>Pentapetalae</taxon>
        <taxon>asterids</taxon>
        <taxon>lamiids</taxon>
        <taxon>Lamiales</taxon>
        <taxon>Orobanchaceae</taxon>
        <taxon>Buchnereae</taxon>
        <taxon>Striga</taxon>
    </lineage>
</organism>
<accession>A0A5A7QUF2</accession>
<comment type="caution">
    <text evidence="1">The sequence shown here is derived from an EMBL/GenBank/DDBJ whole genome shotgun (WGS) entry which is preliminary data.</text>
</comment>
<dbReference type="EMBL" id="BKCP01008404">
    <property type="protein sequence ID" value="GER48955.1"/>
    <property type="molecule type" value="Genomic_DNA"/>
</dbReference>
<evidence type="ECO:0000313" key="2">
    <source>
        <dbReference type="Proteomes" id="UP000325081"/>
    </source>
</evidence>
<dbReference type="Proteomes" id="UP000325081">
    <property type="component" value="Unassembled WGS sequence"/>
</dbReference>